<comment type="caution">
    <text evidence="2">The sequence shown here is derived from an EMBL/GenBank/DDBJ whole genome shotgun (WGS) entry which is preliminary data.</text>
</comment>
<dbReference type="EMBL" id="SRLO01001534">
    <property type="protein sequence ID" value="TNN37094.1"/>
    <property type="molecule type" value="Genomic_DNA"/>
</dbReference>
<organism evidence="2 3">
    <name type="scientific">Liparis tanakae</name>
    <name type="common">Tanaka's snailfish</name>
    <dbReference type="NCBI Taxonomy" id="230148"/>
    <lineage>
        <taxon>Eukaryota</taxon>
        <taxon>Metazoa</taxon>
        <taxon>Chordata</taxon>
        <taxon>Craniata</taxon>
        <taxon>Vertebrata</taxon>
        <taxon>Euteleostomi</taxon>
        <taxon>Actinopterygii</taxon>
        <taxon>Neopterygii</taxon>
        <taxon>Teleostei</taxon>
        <taxon>Neoteleostei</taxon>
        <taxon>Acanthomorphata</taxon>
        <taxon>Eupercaria</taxon>
        <taxon>Perciformes</taxon>
        <taxon>Cottioidei</taxon>
        <taxon>Cottales</taxon>
        <taxon>Liparidae</taxon>
        <taxon>Liparis</taxon>
    </lineage>
</organism>
<feature type="compositionally biased region" description="Basic residues" evidence="1">
    <location>
        <begin position="12"/>
        <end position="21"/>
    </location>
</feature>
<keyword evidence="3" id="KW-1185">Reference proteome</keyword>
<feature type="compositionally biased region" description="Polar residues" evidence="1">
    <location>
        <begin position="40"/>
        <end position="49"/>
    </location>
</feature>
<dbReference type="AlphaFoldDB" id="A0A4Z2F8F9"/>
<protein>
    <submittedName>
        <fullName evidence="2">Uncharacterized protein</fullName>
    </submittedName>
</protein>
<gene>
    <name evidence="2" type="ORF">EYF80_052735</name>
</gene>
<name>A0A4Z2F8F9_9TELE</name>
<accession>A0A4Z2F8F9</accession>
<dbReference type="Proteomes" id="UP000314294">
    <property type="component" value="Unassembled WGS sequence"/>
</dbReference>
<feature type="region of interest" description="Disordered" evidence="1">
    <location>
        <begin position="1"/>
        <end position="25"/>
    </location>
</feature>
<proteinExistence type="predicted"/>
<evidence type="ECO:0000313" key="2">
    <source>
        <dbReference type="EMBL" id="TNN37094.1"/>
    </source>
</evidence>
<feature type="region of interest" description="Disordered" evidence="1">
    <location>
        <begin position="95"/>
        <end position="132"/>
    </location>
</feature>
<evidence type="ECO:0000256" key="1">
    <source>
        <dbReference type="SAM" id="MobiDB-lite"/>
    </source>
</evidence>
<sequence>MFNTVEYAGSQKQRRKKRRGRNPGLRLYGSVGSVMKSRGQPASTPSIYQTGGAGPTLLPRVAGTCKMSLLLPDYTRVARPPGSQLAEGQQQLCGGRWTSIPTPLKRANANDSDLRERRSGAPWDAGQLPIAPESLPLQPSLVLSIDPS</sequence>
<evidence type="ECO:0000313" key="3">
    <source>
        <dbReference type="Proteomes" id="UP000314294"/>
    </source>
</evidence>
<feature type="region of interest" description="Disordered" evidence="1">
    <location>
        <begin position="35"/>
        <end position="54"/>
    </location>
</feature>
<reference evidence="2 3" key="1">
    <citation type="submission" date="2019-03" db="EMBL/GenBank/DDBJ databases">
        <title>First draft genome of Liparis tanakae, snailfish: a comprehensive survey of snailfish specific genes.</title>
        <authorList>
            <person name="Kim W."/>
            <person name="Song I."/>
            <person name="Jeong J.-H."/>
            <person name="Kim D."/>
            <person name="Kim S."/>
            <person name="Ryu S."/>
            <person name="Song J.Y."/>
            <person name="Lee S.K."/>
        </authorList>
    </citation>
    <scope>NUCLEOTIDE SEQUENCE [LARGE SCALE GENOMIC DNA]</scope>
    <source>
        <tissue evidence="2">Muscle</tissue>
    </source>
</reference>